<dbReference type="InterPro" id="IPR005546">
    <property type="entry name" value="Autotransporte_beta"/>
</dbReference>
<dbReference type="Pfam" id="PF03797">
    <property type="entry name" value="Autotransporter"/>
    <property type="match status" value="1"/>
</dbReference>
<proteinExistence type="predicted"/>
<dbReference type="InterPro" id="IPR006315">
    <property type="entry name" value="OM_autotransptr_brl_dom"/>
</dbReference>
<evidence type="ECO:0000313" key="2">
    <source>
        <dbReference type="EMBL" id="VAW89951.1"/>
    </source>
</evidence>
<sequence>MNTIKKISKNRAIIVKFLLVLFPILSSVFTANSHASGHLSLFLNNVQQSPANNLPPGQQVTYSLPLSTNYQATTPPGASLFFEIIITGASNNNISAAFTSSSNCTIDGNTFFCRGININQPQEVLFSWIPPIGSTAITFRASCGELCTSPPPATVITIVREQEIIPELTQTTFNDTQRATAESLNQLCFSATHEAVINQCENLSALSESALGIALSQIAPDEVTAQGTNSVKVTTTQLSNVQTRLASLRNGPSKTQFSMKGIMLAMNGDSLPAGLLADSSDFGSDLSSLIKDSRLGLFVSGRINFGEKDSTSRESGFDFETLGITAGLDYWYNSKLVLGGALGYAKTDSDFNANGGNLDSTAHSASFYGSYYLREDAYVDWIATYGSNDFSTRRTIIYSGVNTATQGDTSGSQLGLSSTATIDYRIGKLLISPYMRVDYINANIKGYRETGGSGLALAIEKQNTKSFATALAVRASQAISQRWGVLVPSAYVEWEHEFKDDGRLIIARFVEDPTSAFSIATDNPDRDYFKFGAALSATFPRGKSAYISVATVAGQDTITSSTIDLGGRMEF</sequence>
<feature type="domain" description="Autotransporter" evidence="1">
    <location>
        <begin position="290"/>
        <end position="571"/>
    </location>
</feature>
<organism evidence="2">
    <name type="scientific">hydrothermal vent metagenome</name>
    <dbReference type="NCBI Taxonomy" id="652676"/>
    <lineage>
        <taxon>unclassified sequences</taxon>
        <taxon>metagenomes</taxon>
        <taxon>ecological metagenomes</taxon>
    </lineage>
</organism>
<dbReference type="SMART" id="SM00869">
    <property type="entry name" value="Autotransporter"/>
    <property type="match status" value="1"/>
</dbReference>
<dbReference type="AlphaFoldDB" id="A0A3B0ZED9"/>
<protein>
    <recommendedName>
        <fullName evidence="1">Autotransporter domain-containing protein</fullName>
    </recommendedName>
</protein>
<reference evidence="2" key="1">
    <citation type="submission" date="2018-06" db="EMBL/GenBank/DDBJ databases">
        <authorList>
            <person name="Zhirakovskaya E."/>
        </authorList>
    </citation>
    <scope>NUCLEOTIDE SEQUENCE</scope>
</reference>
<dbReference type="Gene3D" id="2.40.128.130">
    <property type="entry name" value="Autotransporter beta-domain"/>
    <property type="match status" value="1"/>
</dbReference>
<dbReference type="SUPFAM" id="SSF103515">
    <property type="entry name" value="Autotransporter"/>
    <property type="match status" value="1"/>
</dbReference>
<name>A0A3B0ZED9_9ZZZZ</name>
<accession>A0A3B0ZED9</accession>
<dbReference type="EMBL" id="UOFQ01000162">
    <property type="protein sequence ID" value="VAW89951.1"/>
    <property type="molecule type" value="Genomic_DNA"/>
</dbReference>
<dbReference type="InterPro" id="IPR036709">
    <property type="entry name" value="Autotransporte_beta_dom_sf"/>
</dbReference>
<dbReference type="GO" id="GO:0019867">
    <property type="term" value="C:outer membrane"/>
    <property type="evidence" value="ECO:0007669"/>
    <property type="project" value="InterPro"/>
</dbReference>
<dbReference type="NCBIfam" id="TIGR01414">
    <property type="entry name" value="autotrans_barl"/>
    <property type="match status" value="1"/>
</dbReference>
<evidence type="ECO:0000259" key="1">
    <source>
        <dbReference type="PROSITE" id="PS51208"/>
    </source>
</evidence>
<gene>
    <name evidence="2" type="ORF">MNBD_GAMMA17-2046</name>
</gene>
<dbReference type="PROSITE" id="PS51208">
    <property type="entry name" value="AUTOTRANSPORTER"/>
    <property type="match status" value="1"/>
</dbReference>